<feature type="transmembrane region" description="Helical" evidence="6">
    <location>
        <begin position="194"/>
        <end position="212"/>
    </location>
</feature>
<evidence type="ECO:0000256" key="4">
    <source>
        <dbReference type="ARBA" id="ARBA00022989"/>
    </source>
</evidence>
<dbReference type="PANTHER" id="PTHR30028:SF0">
    <property type="entry name" value="PROTEIN ALUMINUM SENSITIVE 3"/>
    <property type="match status" value="1"/>
</dbReference>
<dbReference type="PANTHER" id="PTHR30028">
    <property type="entry name" value="UPF0014 INNER MEMBRANE PROTEIN YBBM-RELATED"/>
    <property type="match status" value="1"/>
</dbReference>
<dbReference type="GO" id="GO:0005886">
    <property type="term" value="C:plasma membrane"/>
    <property type="evidence" value="ECO:0007669"/>
    <property type="project" value="TreeGrafter"/>
</dbReference>
<gene>
    <name evidence="7" type="ORF">BECKFM1743A_GA0114220_104753</name>
    <name evidence="9" type="ORF">BECKFM1743B_GA0114221_101458</name>
    <name evidence="8" type="ORF">BECKFM1743C_GA0114222_106193</name>
</gene>
<feature type="transmembrane region" description="Helical" evidence="6">
    <location>
        <begin position="64"/>
        <end position="85"/>
    </location>
</feature>
<evidence type="ECO:0000313" key="7">
    <source>
        <dbReference type="EMBL" id="VFJ68511.1"/>
    </source>
</evidence>
<dbReference type="EMBL" id="CAADEZ010000475">
    <property type="protein sequence ID" value="VFJ68511.1"/>
    <property type="molecule type" value="Genomic_DNA"/>
</dbReference>
<dbReference type="EMBL" id="CAADFL010000145">
    <property type="protein sequence ID" value="VFK10582.1"/>
    <property type="molecule type" value="Genomic_DNA"/>
</dbReference>
<evidence type="ECO:0000313" key="8">
    <source>
        <dbReference type="EMBL" id="VFJ71905.1"/>
    </source>
</evidence>
<sequence length="263" mass="28647">MPEYVELSYWQVALATLLIVVNGAVSVALHLGMGRLLLIASARTIGQLLLVGLILEWVFRWERWYVVIGLGAVMTSIAGVTAVGNNRRRYPGIWIDTLVAMWASAWLVTAFALFAILHGIPWYRPQYAIPLLGMVLGNTLNGISVGLSTFTESLVARRERIESLLALGASRWEAARGTIQHAVRTGMLPTINSMMVVGIVSLPGMMTGQLVSGMAPIQAVKYQIVIMFLIASASALGTVGVVLLGFLRLFTNRHQYRRGGQGI</sequence>
<keyword evidence="3 6" id="KW-0812">Transmembrane</keyword>
<feature type="transmembrane region" description="Helical" evidence="6">
    <location>
        <begin position="12"/>
        <end position="29"/>
    </location>
</feature>
<protein>
    <submittedName>
        <fullName evidence="9">Putative ABC transport system permease protein</fullName>
    </submittedName>
</protein>
<evidence type="ECO:0000256" key="5">
    <source>
        <dbReference type="ARBA" id="ARBA00023136"/>
    </source>
</evidence>
<feature type="transmembrane region" description="Helical" evidence="6">
    <location>
        <begin position="224"/>
        <end position="250"/>
    </location>
</feature>
<feature type="transmembrane region" description="Helical" evidence="6">
    <location>
        <begin position="97"/>
        <end position="121"/>
    </location>
</feature>
<comment type="similarity">
    <text evidence="2">Belongs to the UPF0014 family.</text>
</comment>
<proteinExistence type="inferred from homology"/>
<comment type="subcellular location">
    <subcellularLocation>
        <location evidence="1">Membrane</location>
        <topology evidence="1">Multi-pass membrane protein</topology>
    </subcellularLocation>
</comment>
<dbReference type="EMBL" id="CAADFA010000619">
    <property type="protein sequence ID" value="VFJ71905.1"/>
    <property type="molecule type" value="Genomic_DNA"/>
</dbReference>
<dbReference type="InterPro" id="IPR005226">
    <property type="entry name" value="UPF0014_fam"/>
</dbReference>
<keyword evidence="5 6" id="KW-0472">Membrane</keyword>
<dbReference type="Pfam" id="PF03649">
    <property type="entry name" value="UPF0014"/>
    <property type="match status" value="1"/>
</dbReference>
<feature type="transmembrane region" description="Helical" evidence="6">
    <location>
        <begin position="127"/>
        <end position="150"/>
    </location>
</feature>
<evidence type="ECO:0000256" key="6">
    <source>
        <dbReference type="SAM" id="Phobius"/>
    </source>
</evidence>
<evidence type="ECO:0000256" key="3">
    <source>
        <dbReference type="ARBA" id="ARBA00022692"/>
    </source>
</evidence>
<evidence type="ECO:0000256" key="2">
    <source>
        <dbReference type="ARBA" id="ARBA00005268"/>
    </source>
</evidence>
<accession>A0A450W0R0</accession>
<evidence type="ECO:0000256" key="1">
    <source>
        <dbReference type="ARBA" id="ARBA00004141"/>
    </source>
</evidence>
<keyword evidence="4 6" id="KW-1133">Transmembrane helix</keyword>
<dbReference type="AlphaFoldDB" id="A0A450W0R0"/>
<name>A0A450W0R0_9GAMM</name>
<organism evidence="9">
    <name type="scientific">Candidatus Kentrum sp. FM</name>
    <dbReference type="NCBI Taxonomy" id="2126340"/>
    <lineage>
        <taxon>Bacteria</taxon>
        <taxon>Pseudomonadati</taxon>
        <taxon>Pseudomonadota</taxon>
        <taxon>Gammaproteobacteria</taxon>
        <taxon>Candidatus Kentrum</taxon>
    </lineage>
</organism>
<reference evidence="9" key="1">
    <citation type="submission" date="2019-02" db="EMBL/GenBank/DDBJ databases">
        <authorList>
            <person name="Gruber-Vodicka R. H."/>
            <person name="Seah K. B. B."/>
        </authorList>
    </citation>
    <scope>NUCLEOTIDE SEQUENCE</scope>
    <source>
        <strain evidence="7">BECK_BZ163</strain>
        <strain evidence="9">BECK_BZ164</strain>
        <strain evidence="8">BECK_BZ165</strain>
    </source>
</reference>
<evidence type="ECO:0000313" key="9">
    <source>
        <dbReference type="EMBL" id="VFK10582.1"/>
    </source>
</evidence>
<feature type="transmembrane region" description="Helical" evidence="6">
    <location>
        <begin position="36"/>
        <end position="58"/>
    </location>
</feature>